<dbReference type="PANTHER" id="PTHR10372:SF8">
    <property type="entry name" value="PLAKOPHILIN-4"/>
    <property type="match status" value="1"/>
</dbReference>
<keyword evidence="4 10" id="KW-0328">Glycosyltransferase</keyword>
<proteinExistence type="inferred from homology"/>
<dbReference type="InterPro" id="IPR010059">
    <property type="entry name" value="Uridine_phosphorylase_euk"/>
</dbReference>
<feature type="region of interest" description="Disordered" evidence="11">
    <location>
        <begin position="598"/>
        <end position="732"/>
    </location>
</feature>
<comment type="subcellular location">
    <subcellularLocation>
        <location evidence="1">Cell junction</location>
    </subcellularLocation>
</comment>
<dbReference type="InterPro" id="IPR016024">
    <property type="entry name" value="ARM-type_fold"/>
</dbReference>
<feature type="region of interest" description="Disordered" evidence="11">
    <location>
        <begin position="881"/>
        <end position="904"/>
    </location>
</feature>
<feature type="repeat" description="ARM" evidence="9">
    <location>
        <begin position="1196"/>
        <end position="1233"/>
    </location>
</feature>
<evidence type="ECO:0000256" key="4">
    <source>
        <dbReference type="ARBA" id="ARBA00022676"/>
    </source>
</evidence>
<feature type="region of interest" description="Disordered" evidence="11">
    <location>
        <begin position="1"/>
        <end position="38"/>
    </location>
</feature>
<evidence type="ECO:0000256" key="9">
    <source>
        <dbReference type="PROSITE-ProRule" id="PRU00259"/>
    </source>
</evidence>
<dbReference type="PANTHER" id="PTHR10372">
    <property type="entry name" value="PLAKOPHILLIN-RELATED"/>
    <property type="match status" value="1"/>
</dbReference>
<evidence type="ECO:0000256" key="10">
    <source>
        <dbReference type="RuleBase" id="RU361131"/>
    </source>
</evidence>
<gene>
    <name evidence="13" type="ORF">EOD39_8029</name>
</gene>
<dbReference type="SUPFAM" id="SSF53167">
    <property type="entry name" value="Purine and uridine phosphorylases"/>
    <property type="match status" value="1"/>
</dbReference>
<dbReference type="FunFam" id="1.25.10.10:FF:001492">
    <property type="entry name" value="Catenin (cadherin-associated protein), delta 2b"/>
    <property type="match status" value="1"/>
</dbReference>
<feature type="compositionally biased region" description="Polar residues" evidence="11">
    <location>
        <begin position="642"/>
        <end position="667"/>
    </location>
</feature>
<evidence type="ECO:0000313" key="13">
    <source>
        <dbReference type="EMBL" id="RXM30216.1"/>
    </source>
</evidence>
<feature type="domain" description="Nucleoside phosphorylase" evidence="12">
    <location>
        <begin position="207"/>
        <end position="368"/>
    </location>
</feature>
<feature type="compositionally biased region" description="Polar residues" evidence="11">
    <location>
        <begin position="520"/>
        <end position="534"/>
    </location>
</feature>
<dbReference type="GO" id="GO:0005737">
    <property type="term" value="C:cytoplasm"/>
    <property type="evidence" value="ECO:0007669"/>
    <property type="project" value="InterPro"/>
</dbReference>
<comment type="similarity">
    <text evidence="3 10">Belongs to the PNP/UDP phosphorylase family.</text>
</comment>
<feature type="compositionally biased region" description="Polar residues" evidence="11">
    <location>
        <begin position="503"/>
        <end position="513"/>
    </location>
</feature>
<dbReference type="Gene3D" id="1.25.10.10">
    <property type="entry name" value="Leucine-rich Repeat Variant"/>
    <property type="match status" value="2"/>
</dbReference>
<evidence type="ECO:0000256" key="11">
    <source>
        <dbReference type="SAM" id="MobiDB-lite"/>
    </source>
</evidence>
<dbReference type="GO" id="GO:0005634">
    <property type="term" value="C:nucleus"/>
    <property type="evidence" value="ECO:0007669"/>
    <property type="project" value="TreeGrafter"/>
</dbReference>
<dbReference type="InterPro" id="IPR018016">
    <property type="entry name" value="Nucleoside_phosphorylase_CS"/>
</dbReference>
<dbReference type="InterPro" id="IPR028435">
    <property type="entry name" value="Plakophilin/d_Catenin"/>
</dbReference>
<dbReference type="PROSITE" id="PS01232">
    <property type="entry name" value="PNP_UDP_1"/>
    <property type="match status" value="1"/>
</dbReference>
<dbReference type="InterPro" id="IPR035994">
    <property type="entry name" value="Nucleoside_phosphorylase_sf"/>
</dbReference>
<feature type="compositionally biased region" description="Polar residues" evidence="11">
    <location>
        <begin position="16"/>
        <end position="29"/>
    </location>
</feature>
<organism evidence="13 14">
    <name type="scientific">Acipenser ruthenus</name>
    <name type="common">Sterlet sturgeon</name>
    <dbReference type="NCBI Taxonomy" id="7906"/>
    <lineage>
        <taxon>Eukaryota</taxon>
        <taxon>Metazoa</taxon>
        <taxon>Chordata</taxon>
        <taxon>Craniata</taxon>
        <taxon>Vertebrata</taxon>
        <taxon>Euteleostomi</taxon>
        <taxon>Actinopterygii</taxon>
        <taxon>Chondrostei</taxon>
        <taxon>Acipenseriformes</taxon>
        <taxon>Acipenseridae</taxon>
        <taxon>Acipenser</taxon>
    </lineage>
</organism>
<keyword evidence="14" id="KW-1185">Reference proteome</keyword>
<feature type="compositionally biased region" description="Polar residues" evidence="11">
    <location>
        <begin position="605"/>
        <end position="614"/>
    </location>
</feature>
<feature type="region of interest" description="Disordered" evidence="11">
    <location>
        <begin position="464"/>
        <end position="486"/>
    </location>
</feature>
<dbReference type="GO" id="GO:0009164">
    <property type="term" value="P:nucleoside catabolic process"/>
    <property type="evidence" value="ECO:0007669"/>
    <property type="project" value="UniProtKB-ARBA"/>
</dbReference>
<feature type="region of interest" description="Disordered" evidence="11">
    <location>
        <begin position="1498"/>
        <end position="1519"/>
    </location>
</feature>
<dbReference type="GO" id="GO:0044206">
    <property type="term" value="P:UMP salvage"/>
    <property type="evidence" value="ECO:0007669"/>
    <property type="project" value="UniProtKB-UniPathway"/>
</dbReference>
<dbReference type="SUPFAM" id="SSF48371">
    <property type="entry name" value="ARM repeat"/>
    <property type="match status" value="1"/>
</dbReference>
<comment type="similarity">
    <text evidence="2">Belongs to the beta-catenin family.</text>
</comment>
<dbReference type="Gene3D" id="3.40.50.1580">
    <property type="entry name" value="Nucleoside phosphorylase domain"/>
    <property type="match status" value="1"/>
</dbReference>
<dbReference type="EC" id="2.4.2.3" evidence="10"/>
<dbReference type="UniPathway" id="UPA00574">
    <property type="reaction ID" value="UER00633"/>
</dbReference>
<name>A0A444U4S4_ACIRT</name>
<dbReference type="Proteomes" id="UP000289886">
    <property type="component" value="Unassembled WGS sequence"/>
</dbReference>
<feature type="compositionally biased region" description="Polar residues" evidence="11">
    <location>
        <begin position="1435"/>
        <end position="1444"/>
    </location>
</feature>
<dbReference type="GO" id="GO:0098609">
    <property type="term" value="P:cell-cell adhesion"/>
    <property type="evidence" value="ECO:0007669"/>
    <property type="project" value="InterPro"/>
</dbReference>
<comment type="function">
    <text evidence="10">Catalyzes the reversible phosphorylytic cleavage of uridine to uracil and ribose-1-phosphate which can then be utilized as carbon and energy sources or in the rescue of pyrimidine bases for nucleotide synthesis. Shows broad substrate specificity and can also accept deoxyuridine and other analogous compounds.</text>
</comment>
<keyword evidence="7" id="KW-0130">Cell adhesion</keyword>
<comment type="catalytic activity">
    <reaction evidence="10">
        <text>uridine + phosphate = alpha-D-ribose 1-phosphate + uracil</text>
        <dbReference type="Rhea" id="RHEA:24388"/>
        <dbReference type="ChEBI" id="CHEBI:16704"/>
        <dbReference type="ChEBI" id="CHEBI:17568"/>
        <dbReference type="ChEBI" id="CHEBI:43474"/>
        <dbReference type="ChEBI" id="CHEBI:57720"/>
        <dbReference type="EC" id="2.4.2.3"/>
    </reaction>
</comment>
<evidence type="ECO:0000256" key="8">
    <source>
        <dbReference type="ARBA" id="ARBA00022949"/>
    </source>
</evidence>
<protein>
    <recommendedName>
        <fullName evidence="10">Uridine phosphorylase</fullName>
        <ecNumber evidence="10">2.4.2.3</ecNumber>
    </recommendedName>
</protein>
<feature type="repeat" description="ARM" evidence="9">
    <location>
        <begin position="958"/>
        <end position="985"/>
    </location>
</feature>
<keyword evidence="8" id="KW-0965">Cell junction</keyword>
<evidence type="ECO:0000313" key="14">
    <source>
        <dbReference type="Proteomes" id="UP000289886"/>
    </source>
</evidence>
<comment type="caution">
    <text evidence="13">The sequence shown here is derived from an EMBL/GenBank/DDBJ whole genome shotgun (WGS) entry which is preliminary data.</text>
</comment>
<evidence type="ECO:0000256" key="2">
    <source>
        <dbReference type="ARBA" id="ARBA00005462"/>
    </source>
</evidence>
<feature type="compositionally biased region" description="Polar residues" evidence="11">
    <location>
        <begin position="674"/>
        <end position="695"/>
    </location>
</feature>
<keyword evidence="5 10" id="KW-0808">Transferase</keyword>
<feature type="region of interest" description="Disordered" evidence="11">
    <location>
        <begin position="502"/>
        <end position="534"/>
    </location>
</feature>
<dbReference type="SMR" id="A0A444U4S4"/>
<keyword evidence="6" id="KW-0677">Repeat</keyword>
<dbReference type="SMART" id="SM00185">
    <property type="entry name" value="ARM"/>
    <property type="match status" value="6"/>
</dbReference>
<evidence type="ECO:0000256" key="5">
    <source>
        <dbReference type="ARBA" id="ARBA00022679"/>
    </source>
</evidence>
<dbReference type="Pfam" id="PF00514">
    <property type="entry name" value="Arm"/>
    <property type="match status" value="3"/>
</dbReference>
<evidence type="ECO:0000256" key="7">
    <source>
        <dbReference type="ARBA" id="ARBA00022889"/>
    </source>
</evidence>
<sequence>MDKMDSGAQVEKNGIKSVNDSSVRPSSQIPGLGNCTDTGLLRHEVNLQSKPNLDYTAPDWFSFESNSQEHQRSSQKSDKPVSMQKLLSFGYADDWHEEHDKTIPKETPNALLSIKDSTLTGSKLEMNHANKVSLHRGSTRQTGLRGLMSNKVAVESSDTHFNIFGYRRHGLVHVKNPHLDFMEEDILYHFNLGTKTHNLPAMFGDIKFVCVGGSANRMKAFAQFIFKELELKGDCNDIDDICAGTDRYSMYKAGPVLSISHGMGVPSISIMMHELIKLLHHARCRDVTLIRIGTSGGVGLEPGTVVITDTAVDSFFQPQFEQVVLGKVIVRSTQLDENLAQELLQCGKEIPNLPTVLGNTMCTHDFYEAAVICVTLLDRFKGGMPAPEPNPAVEEGLLLTLREGSTDPAMESESTATNILASVKEQELQFERLTRELEVERQIVASQLERCRLGAESPSIASISSSEKSFPWRSPDAPTAGVTKPRVTDITQSTSYRVRAEQEQVQLYSPEQTSLHERSFGNSRSSTQMNSYSDSGYQEASSYYSSQNLVKPEFRTQHSFPGSTNNANLMRNTRAEGQTIVQAPINIPGTAGRVMRRVSSVPSRTQSPAYGSSISPSRGSLRTSLGSGYGSPAVTEPKPLTNVYSTTTLPSSQRAGSPFNAQKSSSPAAIRRLSSLTSRQSVNPSRDTSPYQVLANTGRMGSPLTLLDSQTRVGSPSHKQQTGSSSPLRSGMTAVPQHYGSTLQRTLLHETDQYGQQSYEVYERMILPRPDSLTGLRSSYASQHSQLGQDLRSAMSPDLHITPIYEGRTFQSPLYRSPNHGAVELHHGTQTAVFRAGSGVGNLQRTSSQRSAVTYQRSNYALNPTATYAEPYRSTLYRPSESNYSRHAAPADDGTTRSPSIDSIQKDPREFAWRDPELPEVIHMLQHQFPSVQANAAAYLQHLCFGDNKVKNEVCRHGGIKHLVDLLDHKVLEVQKNACGALRNLVYGKAMDENKIAVRNAGGVPALLRVLRKTVDAEVRELVTGVLWNLSSCDAVKMTIVRDALSTLTNTVIIPHSGWSSSSFDDDHKLKLHTSLVLRNTTGCLRNLSSAGEESRKQMRICEGLVDSLLYVIQTCVNSSDYDSKWDGVGPIPGFSKPPKGAEMLWHPSIVKPYLLLLAESSNPATLEGSAGSLQNLSAGNWKFAAYIRAAVRKEKGLPILVELLRMDNDRVVCSVATALRNMALDVRNKELIGKYAMRDLVNRLPGGNTTLLSDDTVSAICCTLHEVTSKNMENAKALADSGGIEKLVNITKGRGERYSMKVVKAAAQVLNTLWQYRDLRSIYKKDGWNQNHFITPVSTLERDRYKSHPTLPTSSLQMPPVIQSAGSATSSPALLGIKEQRSDYQRTQPSMQFYNYQGDNNIHKGVHTGSGKPSPFFLGSYSSPGREEPKRTPHQQLYYSQDSPSRRNYDPYRMYVQSPHSYEDPYFEDQVHYPSASDYTAQQHGLKSTTNNYVDFYSTTRRPSHRAEQYPGSPDSWV</sequence>
<dbReference type="Pfam" id="PF01048">
    <property type="entry name" value="PNP_UDP_1"/>
    <property type="match status" value="1"/>
</dbReference>
<accession>A0A444U4S4</accession>
<dbReference type="GO" id="GO:0009166">
    <property type="term" value="P:nucleotide catabolic process"/>
    <property type="evidence" value="ECO:0007669"/>
    <property type="project" value="InterPro"/>
</dbReference>
<feature type="region of interest" description="Disordered" evidence="11">
    <location>
        <begin position="1399"/>
        <end position="1452"/>
    </location>
</feature>
<evidence type="ECO:0000256" key="1">
    <source>
        <dbReference type="ARBA" id="ARBA00004282"/>
    </source>
</evidence>
<dbReference type="GO" id="GO:0004850">
    <property type="term" value="F:uridine phosphorylase activity"/>
    <property type="evidence" value="ECO:0007669"/>
    <property type="project" value="UniProtKB-EC"/>
</dbReference>
<dbReference type="InterPro" id="IPR000845">
    <property type="entry name" value="Nucleoside_phosphorylase_d"/>
</dbReference>
<dbReference type="GO" id="GO:0005912">
    <property type="term" value="C:adherens junction"/>
    <property type="evidence" value="ECO:0007669"/>
    <property type="project" value="TreeGrafter"/>
</dbReference>
<feature type="compositionally biased region" description="Polar residues" evidence="11">
    <location>
        <begin position="707"/>
        <end position="728"/>
    </location>
</feature>
<comment type="pathway">
    <text evidence="10">Pyrimidine metabolism; UMP biosynthesis via salvage pathway; uracil from uridine (phosphorylase route): step 1/1.</text>
</comment>
<reference evidence="13 14" key="1">
    <citation type="submission" date="2019-01" db="EMBL/GenBank/DDBJ databases">
        <title>Draft Genome and Complete Hox-Cluster Characterization of the Sterlet Sturgeon (Acipenser ruthenus).</title>
        <authorList>
            <person name="Wei Q."/>
        </authorList>
    </citation>
    <scope>NUCLEOTIDE SEQUENCE [LARGE SCALE GENOMIC DNA]</scope>
    <source>
        <strain evidence="13">WHYD16114868_AA</strain>
        <tissue evidence="13">Blood</tissue>
    </source>
</reference>
<evidence type="ECO:0000259" key="12">
    <source>
        <dbReference type="Pfam" id="PF01048"/>
    </source>
</evidence>
<evidence type="ECO:0000256" key="3">
    <source>
        <dbReference type="ARBA" id="ARBA00010456"/>
    </source>
</evidence>
<evidence type="ECO:0000256" key="6">
    <source>
        <dbReference type="ARBA" id="ARBA00022737"/>
    </source>
</evidence>
<dbReference type="InterPro" id="IPR000225">
    <property type="entry name" value="Armadillo"/>
</dbReference>
<dbReference type="EMBL" id="SCEB01215303">
    <property type="protein sequence ID" value="RXM30216.1"/>
    <property type="molecule type" value="Genomic_DNA"/>
</dbReference>
<feature type="repeat" description="ARM" evidence="9">
    <location>
        <begin position="1002"/>
        <end position="1045"/>
    </location>
</feature>
<feature type="compositionally biased region" description="Low complexity" evidence="11">
    <location>
        <begin position="615"/>
        <end position="626"/>
    </location>
</feature>
<dbReference type="NCBIfam" id="TIGR01719">
    <property type="entry name" value="euk_UDPppase"/>
    <property type="match status" value="1"/>
</dbReference>
<dbReference type="PROSITE" id="PS50176">
    <property type="entry name" value="ARM_REPEAT"/>
    <property type="match status" value="3"/>
</dbReference>
<dbReference type="GO" id="GO:0005886">
    <property type="term" value="C:plasma membrane"/>
    <property type="evidence" value="ECO:0007669"/>
    <property type="project" value="TreeGrafter"/>
</dbReference>
<dbReference type="InterPro" id="IPR011989">
    <property type="entry name" value="ARM-like"/>
</dbReference>